<sequence length="759" mass="87102">MAELDDINNLIEMARENFPSVRYNHKMLEFLMLQMQKLEHLENIVQKKRLRKQAEGAPSPWRNLYKVIERGELLIRRHAEPFDLQKFYKVATVEEGVKDLCGGLRNCVEELTMDGWLPQGRVNIKYHLEEARAKEDRTYMYWYLAYILDGKQSGLQLDEATRKEWEGLKTEHEGRMERLLLIGDSERDKIHWGKPIGSGGNSQVFSARWRDIDVAVKKLADSERHLSQEALASFFTEVEIQMGMNYPFVVRLYAVSRTGLMLMELATSNLAVVYQQEMSMTWTLKAKLLAQAAQGLEYVHDRGVVHRDVKSLNFLVFGNNSATYTVKVADFGLAYMKTETQSKTGRQLGSPLWMAPEVHEGKFHTFNSDVFSFGVVMFEVAAQMLPYRGATPEVLLGRKRRKRDPCVVPEDCPEELLKLMRACITPDPHDRPNMKYVATKLNEISRQCQEGASSKPSRGGYLEDEPVAKVDPLSDLETHGSRAQRQGPVGSYSAPRAERQGPVGTSSVSRAQRHLPVGSSSASKWFSRFSRQRQTESAPQAPPSPAARRTPSPSYHHRETHNMSGSDSYNVPDGIRSAQHYDMSSLYTNHDGYEHHPSYMVSTREQRPPVPVAGGRRPHGGRDGYSRDPGGRDPPSREYRDPPSREYRDPLSREYRDPVSREYRDPISREYREPVSREYRDPVSREYREHRESSSREFREPNSREFRDANSRDFSARDPNSRDNSSRGSRGSSLFYSSMSATTEEWIRGKEIELKRNQD</sequence>
<dbReference type="PROSITE" id="PS00107">
    <property type="entry name" value="PROTEIN_KINASE_ATP"/>
    <property type="match status" value="1"/>
</dbReference>
<evidence type="ECO:0000256" key="2">
    <source>
        <dbReference type="ARBA" id="ARBA00022679"/>
    </source>
</evidence>
<evidence type="ECO:0000256" key="7">
    <source>
        <dbReference type="SAM" id="MobiDB-lite"/>
    </source>
</evidence>
<reference evidence="9" key="1">
    <citation type="submission" date="2020-12" db="EMBL/GenBank/DDBJ databases">
        <authorList>
            <person name="Iha C."/>
        </authorList>
    </citation>
    <scope>NUCLEOTIDE SEQUENCE</scope>
</reference>
<evidence type="ECO:0000259" key="8">
    <source>
        <dbReference type="PROSITE" id="PS50011"/>
    </source>
</evidence>
<evidence type="ECO:0000256" key="1">
    <source>
        <dbReference type="ARBA" id="ARBA00022527"/>
    </source>
</evidence>
<dbReference type="EMBL" id="CAJHUC010001800">
    <property type="protein sequence ID" value="CAD7702368.1"/>
    <property type="molecule type" value="Genomic_DNA"/>
</dbReference>
<dbReference type="InterPro" id="IPR011009">
    <property type="entry name" value="Kinase-like_dom_sf"/>
</dbReference>
<dbReference type="SMART" id="SM00220">
    <property type="entry name" value="S_TKc"/>
    <property type="match status" value="1"/>
</dbReference>
<dbReference type="AlphaFoldDB" id="A0A8S1J4N5"/>
<dbReference type="GO" id="GO:0007165">
    <property type="term" value="P:signal transduction"/>
    <property type="evidence" value="ECO:0007669"/>
    <property type="project" value="TreeGrafter"/>
</dbReference>
<evidence type="ECO:0000256" key="5">
    <source>
        <dbReference type="ARBA" id="ARBA00022840"/>
    </source>
</evidence>
<dbReference type="InterPro" id="IPR050167">
    <property type="entry name" value="Ser_Thr_protein_kinase"/>
</dbReference>
<keyword evidence="5 6" id="KW-0067">ATP-binding</keyword>
<keyword evidence="3 6" id="KW-0547">Nucleotide-binding</keyword>
<accession>A0A8S1J4N5</accession>
<dbReference type="InterPro" id="IPR008271">
    <property type="entry name" value="Ser/Thr_kinase_AS"/>
</dbReference>
<feature type="non-terminal residue" evidence="9">
    <location>
        <position position="759"/>
    </location>
</feature>
<feature type="region of interest" description="Disordered" evidence="7">
    <location>
        <begin position="476"/>
        <end position="740"/>
    </location>
</feature>
<feature type="binding site" evidence="6">
    <location>
        <position position="218"/>
    </location>
    <ligand>
        <name>ATP</name>
        <dbReference type="ChEBI" id="CHEBI:30616"/>
    </ligand>
</feature>
<dbReference type="GO" id="GO:0004674">
    <property type="term" value="F:protein serine/threonine kinase activity"/>
    <property type="evidence" value="ECO:0007669"/>
    <property type="project" value="UniProtKB-KW"/>
</dbReference>
<dbReference type="PANTHER" id="PTHR23257">
    <property type="entry name" value="SERINE-THREONINE PROTEIN KINASE"/>
    <property type="match status" value="1"/>
</dbReference>
<evidence type="ECO:0000313" key="10">
    <source>
        <dbReference type="Proteomes" id="UP000708148"/>
    </source>
</evidence>
<dbReference type="PROSITE" id="PS00108">
    <property type="entry name" value="PROTEIN_KINASE_ST"/>
    <property type="match status" value="1"/>
</dbReference>
<dbReference type="GO" id="GO:0005737">
    <property type="term" value="C:cytoplasm"/>
    <property type="evidence" value="ECO:0007669"/>
    <property type="project" value="TreeGrafter"/>
</dbReference>
<dbReference type="GO" id="GO:0005524">
    <property type="term" value="F:ATP binding"/>
    <property type="evidence" value="ECO:0007669"/>
    <property type="project" value="UniProtKB-UniRule"/>
</dbReference>
<evidence type="ECO:0000256" key="3">
    <source>
        <dbReference type="ARBA" id="ARBA00022741"/>
    </source>
</evidence>
<evidence type="ECO:0000313" key="9">
    <source>
        <dbReference type="EMBL" id="CAD7702368.1"/>
    </source>
</evidence>
<keyword evidence="2" id="KW-0808">Transferase</keyword>
<dbReference type="InterPro" id="IPR000719">
    <property type="entry name" value="Prot_kinase_dom"/>
</dbReference>
<comment type="caution">
    <text evidence="9">The sequence shown here is derived from an EMBL/GenBank/DDBJ whole genome shotgun (WGS) entry which is preliminary data.</text>
</comment>
<dbReference type="Pfam" id="PF07714">
    <property type="entry name" value="PK_Tyr_Ser-Thr"/>
    <property type="match status" value="1"/>
</dbReference>
<keyword evidence="1" id="KW-0723">Serine/threonine-protein kinase</keyword>
<feature type="compositionally biased region" description="Low complexity" evidence="7">
    <location>
        <begin position="519"/>
        <end position="529"/>
    </location>
</feature>
<dbReference type="InterPro" id="IPR001245">
    <property type="entry name" value="Ser-Thr/Tyr_kinase_cat_dom"/>
</dbReference>
<name>A0A8S1J4N5_9CHLO</name>
<evidence type="ECO:0000256" key="6">
    <source>
        <dbReference type="PROSITE-ProRule" id="PRU10141"/>
    </source>
</evidence>
<feature type="compositionally biased region" description="Basic and acidic residues" evidence="7">
    <location>
        <begin position="620"/>
        <end position="725"/>
    </location>
</feature>
<dbReference type="Proteomes" id="UP000708148">
    <property type="component" value="Unassembled WGS sequence"/>
</dbReference>
<dbReference type="Gene3D" id="1.10.510.10">
    <property type="entry name" value="Transferase(Phosphotransferase) domain 1"/>
    <property type="match status" value="1"/>
</dbReference>
<evidence type="ECO:0000256" key="4">
    <source>
        <dbReference type="ARBA" id="ARBA00022777"/>
    </source>
</evidence>
<dbReference type="SUPFAM" id="SSF56112">
    <property type="entry name" value="Protein kinase-like (PK-like)"/>
    <property type="match status" value="1"/>
</dbReference>
<protein>
    <recommendedName>
        <fullName evidence="8">Protein kinase domain-containing protein</fullName>
    </recommendedName>
</protein>
<dbReference type="InterPro" id="IPR017441">
    <property type="entry name" value="Protein_kinase_ATP_BS"/>
</dbReference>
<dbReference type="OrthoDB" id="1335080at2759"/>
<proteinExistence type="predicted"/>
<feature type="domain" description="Protein kinase" evidence="8">
    <location>
        <begin position="190"/>
        <end position="445"/>
    </location>
</feature>
<feature type="compositionally biased region" description="Low complexity" evidence="7">
    <location>
        <begin position="726"/>
        <end position="740"/>
    </location>
</feature>
<dbReference type="Gene3D" id="3.30.200.20">
    <property type="entry name" value="Phosphorylase Kinase, domain 1"/>
    <property type="match status" value="1"/>
</dbReference>
<dbReference type="PROSITE" id="PS50011">
    <property type="entry name" value="PROTEIN_KINASE_DOM"/>
    <property type="match status" value="1"/>
</dbReference>
<gene>
    <name evidence="9" type="ORF">OSTQU699_LOCUS7725</name>
</gene>
<keyword evidence="4" id="KW-0418">Kinase</keyword>
<keyword evidence="10" id="KW-1185">Reference proteome</keyword>
<organism evidence="9 10">
    <name type="scientific">Ostreobium quekettii</name>
    <dbReference type="NCBI Taxonomy" id="121088"/>
    <lineage>
        <taxon>Eukaryota</taxon>
        <taxon>Viridiplantae</taxon>
        <taxon>Chlorophyta</taxon>
        <taxon>core chlorophytes</taxon>
        <taxon>Ulvophyceae</taxon>
        <taxon>TCBD clade</taxon>
        <taxon>Bryopsidales</taxon>
        <taxon>Ostreobineae</taxon>
        <taxon>Ostreobiaceae</taxon>
        <taxon>Ostreobium</taxon>
    </lineage>
</organism>